<dbReference type="Pfam" id="PF14155">
    <property type="entry name" value="DUF4307"/>
    <property type="match status" value="1"/>
</dbReference>
<sequence length="132" mass="14508">MGKVLAAIFAIVIAIILVLGMRTVMTRDDTPIEATYVNHERLDDNTSRVWFDVVREDTSQPSYCIVTALNYSMAEVGRRDVVIPAGGEAQIRLYADMPVRDYPVAGSIYGCSSTMPSFLKTEDAVNDVARTG</sequence>
<dbReference type="InterPro" id="IPR025443">
    <property type="entry name" value="DUF4307"/>
</dbReference>
<reference evidence="1 2" key="1">
    <citation type="submission" date="2018-06" db="EMBL/GenBank/DDBJ databases">
        <authorList>
            <consortium name="Pathogen Informatics"/>
            <person name="Doyle S."/>
        </authorList>
    </citation>
    <scope>NUCLEOTIDE SEQUENCE [LARGE SCALE GENOMIC DNA]</scope>
    <source>
        <strain evidence="1 2">NCTC11862</strain>
    </source>
</reference>
<protein>
    <submittedName>
        <fullName evidence="1">Putative secreted protein</fullName>
    </submittedName>
</protein>
<dbReference type="EMBL" id="UFXQ01000001">
    <property type="protein sequence ID" value="STC70079.1"/>
    <property type="molecule type" value="Genomic_DNA"/>
</dbReference>
<accession>A0A376CPQ5</accession>
<evidence type="ECO:0000313" key="2">
    <source>
        <dbReference type="Proteomes" id="UP000254467"/>
    </source>
</evidence>
<dbReference type="AlphaFoldDB" id="A0A376CPQ5"/>
<proteinExistence type="predicted"/>
<gene>
    <name evidence="1" type="ORF">NCTC11862_01887</name>
</gene>
<dbReference type="Proteomes" id="UP000254467">
    <property type="component" value="Unassembled WGS sequence"/>
</dbReference>
<name>A0A376CPQ5_9CORY</name>
<keyword evidence="2" id="KW-1185">Reference proteome</keyword>
<dbReference type="STRING" id="35756.GCA_001044155_01706"/>
<organism evidence="1 2">
    <name type="scientific">Corynebacterium pilosum</name>
    <dbReference type="NCBI Taxonomy" id="35756"/>
    <lineage>
        <taxon>Bacteria</taxon>
        <taxon>Bacillati</taxon>
        <taxon>Actinomycetota</taxon>
        <taxon>Actinomycetes</taxon>
        <taxon>Mycobacteriales</taxon>
        <taxon>Corynebacteriaceae</taxon>
        <taxon>Corynebacterium</taxon>
    </lineage>
</organism>
<evidence type="ECO:0000313" key="1">
    <source>
        <dbReference type="EMBL" id="STC70079.1"/>
    </source>
</evidence>